<evidence type="ECO:0000313" key="4">
    <source>
        <dbReference type="Proteomes" id="UP000315128"/>
    </source>
</evidence>
<keyword evidence="4" id="KW-1185">Reference proteome</keyword>
<dbReference type="InterPro" id="IPR016032">
    <property type="entry name" value="Sig_transdc_resp-reg_C-effctor"/>
</dbReference>
<gene>
    <name evidence="3" type="ORF">FLP15_01785</name>
</gene>
<organism evidence="3 4">
    <name type="scientific">Lactococcus protaetiae</name>
    <dbReference type="NCBI Taxonomy" id="2592653"/>
    <lineage>
        <taxon>Bacteria</taxon>
        <taxon>Bacillati</taxon>
        <taxon>Bacillota</taxon>
        <taxon>Bacilli</taxon>
        <taxon>Lactobacillales</taxon>
        <taxon>Streptococcaceae</taxon>
        <taxon>Lactococcus</taxon>
    </lineage>
</organism>
<accession>A0A514Z6N9</accession>
<name>A0A514Z6N9_9LACT</name>
<proteinExistence type="predicted"/>
<dbReference type="KEGG" id="lack:FLP15_01785"/>
<keyword evidence="2" id="KW-0804">Transcription</keyword>
<dbReference type="Proteomes" id="UP000315128">
    <property type="component" value="Chromosome"/>
</dbReference>
<protein>
    <recommendedName>
        <fullName evidence="5">DNA-binding protein</fullName>
    </recommendedName>
</protein>
<keyword evidence="1" id="KW-0805">Transcription regulation</keyword>
<dbReference type="RefSeq" id="WP_142765770.1">
    <property type="nucleotide sequence ID" value="NZ_CP041356.1"/>
</dbReference>
<dbReference type="SUPFAM" id="SSF46894">
    <property type="entry name" value="C-terminal effector domain of the bipartite response regulators"/>
    <property type="match status" value="1"/>
</dbReference>
<dbReference type="GO" id="GO:0006355">
    <property type="term" value="P:regulation of DNA-templated transcription"/>
    <property type="evidence" value="ECO:0007669"/>
    <property type="project" value="InterPro"/>
</dbReference>
<dbReference type="AlphaFoldDB" id="A0A514Z6N9"/>
<reference evidence="3 4" key="1">
    <citation type="submission" date="2019-07" db="EMBL/GenBank/DDBJ databases">
        <title>Genome sequencing of KACC 19320.</title>
        <authorList>
            <person name="Heo J."/>
            <person name="Kim S.-J."/>
            <person name="Kim J.-S."/>
            <person name="Hong S.-B."/>
            <person name="Kwon S.-W."/>
        </authorList>
    </citation>
    <scope>NUCLEOTIDE SEQUENCE [LARGE SCALE GENOMIC DNA]</scope>
    <source>
        <strain evidence="3 4">KACC 19320</strain>
    </source>
</reference>
<evidence type="ECO:0000256" key="2">
    <source>
        <dbReference type="ARBA" id="ARBA00023163"/>
    </source>
</evidence>
<sequence>MMEEAMRLRKKEIAKKMGWSISTVENHLRAMKCDVNFSKYIHKYGYRTLLIDLEGYLLYIDFLEKEVKKAM</sequence>
<evidence type="ECO:0000256" key="1">
    <source>
        <dbReference type="ARBA" id="ARBA00023015"/>
    </source>
</evidence>
<evidence type="ECO:0008006" key="5">
    <source>
        <dbReference type="Google" id="ProtNLM"/>
    </source>
</evidence>
<evidence type="ECO:0000313" key="3">
    <source>
        <dbReference type="EMBL" id="QDK70137.1"/>
    </source>
</evidence>
<dbReference type="GO" id="GO:0003677">
    <property type="term" value="F:DNA binding"/>
    <property type="evidence" value="ECO:0007669"/>
    <property type="project" value="InterPro"/>
</dbReference>
<dbReference type="OrthoDB" id="9849624at2"/>
<dbReference type="EMBL" id="CP041356">
    <property type="protein sequence ID" value="QDK70137.1"/>
    <property type="molecule type" value="Genomic_DNA"/>
</dbReference>